<proteinExistence type="predicted"/>
<evidence type="ECO:0000313" key="2">
    <source>
        <dbReference type="Proteomes" id="UP000007646"/>
    </source>
</evidence>
<dbReference type="HOGENOM" id="CLU_1177675_0_0_1"/>
<dbReference type="Proteomes" id="UP000007646">
    <property type="component" value="Unassembled WGS sequence"/>
</dbReference>
<dbReference type="PANTHER" id="PTHR37353">
    <property type="entry name" value="RIKEN CDNA 4921517D22 GENE"/>
    <property type="match status" value="1"/>
</dbReference>
<dbReference type="PANTHER" id="PTHR37353:SF1">
    <property type="entry name" value="RIKEN CDNA 4921517D22 GENE"/>
    <property type="match status" value="1"/>
</dbReference>
<name>G3SVG7_LOXAF</name>
<sequence length="242" mass="27767">MPELYAFVEDFKKESKKCNIEKTHNMSLSDAQKMLSQSLHGMSFISGTGLRRGDPQPVLTCTLVKKESWDRPKSMTDLLHHSLLSGSLSAVHKLHRSQDRLAQSGIPPPTHTFPYEILLDYNNSLNTAAVKKKVQNTLVLCKLAISKISVPEKFIAEEKVPTYFLINPEKQFMDLKDLEWRYYKGIVKWTHTTSDSFINIKHNKEVRFVASQQMPDDMSPPLVSKSWFIFPQDDGYGKKFKC</sequence>
<evidence type="ECO:0000313" key="1">
    <source>
        <dbReference type="Ensembl" id="ENSLAFP00000004232.2"/>
    </source>
</evidence>
<keyword evidence="2" id="KW-1185">Reference proteome</keyword>
<dbReference type="InterPro" id="IPR040022">
    <property type="entry name" value="C9orf153-like"/>
</dbReference>
<dbReference type="Pfam" id="PF17673">
    <property type="entry name" value="DUF5532"/>
    <property type="match status" value="1"/>
</dbReference>
<dbReference type="GeneTree" id="ENSGT00940000164141"/>
<reference evidence="1" key="2">
    <citation type="submission" date="2025-08" db="UniProtKB">
        <authorList>
            <consortium name="Ensembl"/>
        </authorList>
    </citation>
    <scope>IDENTIFICATION</scope>
    <source>
        <strain evidence="1">Isolate ISIS603380</strain>
    </source>
</reference>
<dbReference type="eggNOG" id="ENOG502TEFM">
    <property type="taxonomic scope" value="Eukaryota"/>
</dbReference>
<accession>G3SVG7</accession>
<protein>
    <submittedName>
        <fullName evidence="1">Uncharacterized protein</fullName>
    </submittedName>
</protein>
<reference evidence="1" key="3">
    <citation type="submission" date="2025-09" db="UniProtKB">
        <authorList>
            <consortium name="Ensembl"/>
        </authorList>
    </citation>
    <scope>IDENTIFICATION</scope>
    <source>
        <strain evidence="1">Isolate ISIS603380</strain>
    </source>
</reference>
<reference evidence="1 2" key="1">
    <citation type="submission" date="2009-06" db="EMBL/GenBank/DDBJ databases">
        <title>The Genome Sequence of Loxodonta africana (African elephant).</title>
        <authorList>
            <person name="Di Palma F."/>
            <person name="Heiman D."/>
            <person name="Young S."/>
            <person name="Johnson J."/>
            <person name="Lander E.S."/>
            <person name="Lindblad-Toh K."/>
        </authorList>
    </citation>
    <scope>NUCLEOTIDE SEQUENCE [LARGE SCALE GENOMIC DNA]</scope>
    <source>
        <strain evidence="1 2">Isolate ISIS603380</strain>
    </source>
</reference>
<dbReference type="Ensembl" id="ENSLAFT00000005058.2">
    <property type="protein sequence ID" value="ENSLAFP00000004232.2"/>
    <property type="gene ID" value="ENSLAFG00000005061.2"/>
</dbReference>
<dbReference type="InParanoid" id="G3SVG7"/>
<dbReference type="AlphaFoldDB" id="G3SVG7"/>
<organism evidence="1 2">
    <name type="scientific">Loxodonta africana</name>
    <name type="common">African elephant</name>
    <dbReference type="NCBI Taxonomy" id="9785"/>
    <lineage>
        <taxon>Eukaryota</taxon>
        <taxon>Metazoa</taxon>
        <taxon>Chordata</taxon>
        <taxon>Craniata</taxon>
        <taxon>Vertebrata</taxon>
        <taxon>Euteleostomi</taxon>
        <taxon>Mammalia</taxon>
        <taxon>Eutheria</taxon>
        <taxon>Afrotheria</taxon>
        <taxon>Proboscidea</taxon>
        <taxon>Elephantidae</taxon>
        <taxon>Loxodonta</taxon>
    </lineage>
</organism>
<dbReference type="OMA" id="DLEWRYY"/>